<comment type="caution">
    <text evidence="1">The sequence shown here is derived from an EMBL/GenBank/DDBJ whole genome shotgun (WGS) entry which is preliminary data.</text>
</comment>
<dbReference type="AlphaFoldDB" id="A0A813IA56"/>
<accession>A0A813IA56</accession>
<evidence type="ECO:0000313" key="1">
    <source>
        <dbReference type="EMBL" id="CAE8649364.1"/>
    </source>
</evidence>
<name>A0A813IA56_POLGL</name>
<dbReference type="Proteomes" id="UP000626109">
    <property type="component" value="Unassembled WGS sequence"/>
</dbReference>
<protein>
    <submittedName>
        <fullName evidence="1">Uncharacterized protein</fullName>
    </submittedName>
</protein>
<proteinExistence type="predicted"/>
<gene>
    <name evidence="1" type="ORF">PGLA2088_LOCUS7351</name>
</gene>
<reference evidence="1" key="1">
    <citation type="submission" date="2021-02" db="EMBL/GenBank/DDBJ databases">
        <authorList>
            <person name="Dougan E. K."/>
            <person name="Rhodes N."/>
            <person name="Thang M."/>
            <person name="Chan C."/>
        </authorList>
    </citation>
    <scope>NUCLEOTIDE SEQUENCE</scope>
</reference>
<organism evidence="1 2">
    <name type="scientific">Polarella glacialis</name>
    <name type="common">Dinoflagellate</name>
    <dbReference type="NCBI Taxonomy" id="89957"/>
    <lineage>
        <taxon>Eukaryota</taxon>
        <taxon>Sar</taxon>
        <taxon>Alveolata</taxon>
        <taxon>Dinophyceae</taxon>
        <taxon>Suessiales</taxon>
        <taxon>Suessiaceae</taxon>
        <taxon>Polarella</taxon>
    </lineage>
</organism>
<evidence type="ECO:0000313" key="2">
    <source>
        <dbReference type="Proteomes" id="UP000626109"/>
    </source>
</evidence>
<sequence>MGCSASIQPIMFQVCPMDGHEEVNSSGHARSGRGSSKISSGFEVQVAWQEDDMQASLGEHEFQAGEETQVPEFKVQPRANSQVPGDSNDELDELVEFNNMKVVSGPVDLQSYNSLDFDPTYEDLEPKRKLAPCAPSQRMYLKSLEMGLGSFQKKPGLLEGLALCRRRLFDERVLGQVKQKSNYIIGVPWDMRQEKTAGDWTVHHSTDYPVAVCPMDAHEEASSSRHASSGSGSSKISSGFEVQVAWQEDDVQNMGSFQFPPKASIGEVDLWDADKPQAPVFWGRLLGNCGLVCCYLTYCHAEVPCGSNDELDEFNNMKIVSEPVDLKSYNSLDFDPKEEFLNRKRAVAPCAPSQRRYFKSLEKSLHVFQKNPGLLELSAVGGSSMSVCGAKMRCI</sequence>
<dbReference type="EMBL" id="CAJNNW010007603">
    <property type="protein sequence ID" value="CAE8649364.1"/>
    <property type="molecule type" value="Genomic_DNA"/>
</dbReference>